<feature type="compositionally biased region" description="Polar residues" evidence="1">
    <location>
        <begin position="583"/>
        <end position="597"/>
    </location>
</feature>
<feature type="compositionally biased region" description="Polar residues" evidence="1">
    <location>
        <begin position="796"/>
        <end position="809"/>
    </location>
</feature>
<feature type="region of interest" description="Disordered" evidence="1">
    <location>
        <begin position="157"/>
        <end position="177"/>
    </location>
</feature>
<dbReference type="InterPro" id="IPR004330">
    <property type="entry name" value="FAR1_DNA_bnd_dom"/>
</dbReference>
<organism evidence="3 4">
    <name type="scientific">Phytophthora lilii</name>
    <dbReference type="NCBI Taxonomy" id="2077276"/>
    <lineage>
        <taxon>Eukaryota</taxon>
        <taxon>Sar</taxon>
        <taxon>Stramenopiles</taxon>
        <taxon>Oomycota</taxon>
        <taxon>Peronosporomycetes</taxon>
        <taxon>Peronosporales</taxon>
        <taxon>Peronosporaceae</taxon>
        <taxon>Phytophthora</taxon>
    </lineage>
</organism>
<proteinExistence type="predicted"/>
<dbReference type="Proteomes" id="UP001165083">
    <property type="component" value="Unassembled WGS sequence"/>
</dbReference>
<feature type="compositionally biased region" description="Polar residues" evidence="1">
    <location>
        <begin position="333"/>
        <end position="347"/>
    </location>
</feature>
<name>A0A9W6U8V4_9STRA</name>
<feature type="compositionally biased region" description="Basic and acidic residues" evidence="1">
    <location>
        <begin position="714"/>
        <end position="732"/>
    </location>
</feature>
<feature type="region of interest" description="Disordered" evidence="1">
    <location>
        <begin position="295"/>
        <end position="347"/>
    </location>
</feature>
<feature type="region of interest" description="Disordered" evidence="1">
    <location>
        <begin position="407"/>
        <end position="427"/>
    </location>
</feature>
<dbReference type="OrthoDB" id="4367135at2759"/>
<dbReference type="EMBL" id="BSXW01000727">
    <property type="protein sequence ID" value="GMF28673.1"/>
    <property type="molecule type" value="Genomic_DNA"/>
</dbReference>
<feature type="compositionally biased region" description="Pro residues" evidence="1">
    <location>
        <begin position="37"/>
        <end position="46"/>
    </location>
</feature>
<feature type="region of interest" description="Disordered" evidence="1">
    <location>
        <begin position="572"/>
        <end position="597"/>
    </location>
</feature>
<evidence type="ECO:0000313" key="4">
    <source>
        <dbReference type="Proteomes" id="UP001165083"/>
    </source>
</evidence>
<sequence>MSVKTNHHLPSALATNFVDSKGVNNATKQGLYGKSPFPAPNLPLDPPTRAAEPLPVPTDRAQIPWRTIPCVPESCYESPETAKDAVNMFAARHGYSVVSKTAIYDKKKKIRRIVLACNRHGTGGTRRRSQNCGCPMEVNLVRIQATEGVAESWQVQHRGTATRHNHPPSTKPLPNPKLRRATWTEAARRIMETDARSGVPVKQTLGRLAQEAPGVLVTAADLYEERRRLVASEAERRDTSSGQTTRATIAGGSGIHNVSSSLKTSRAGRVATAAGNTTARVNAAGIITDCRPQLSTAPELDSNGNVFPPGNKEVGSSSVEASSMTETAEENWATDSPSHLNSTPNRSGRTWNLPCLPESSFKSPEAVRAAVNSFASRYGYAVVHRSTKNDKKNKIRRIILACDRHGVKRQNRSKTTRGAPNQRTRHTRRCGCPMRVNVVRIGSGSDERWQVQHRGIAHEHNHPPSTSPSDHPILRRESRTQAFREIVAADAQAEIPVAQTLERLVKEVPGVILTARDVYNQRRQIATSVAGEVVSSTNVTNHGQTFDFEASPSPLDREPPEILQINTAVVSADPPPSGVDNAGVTNQNPANDPQNQLALPSISKTSETQQTWKLPCLPESSFASLEAARAAVNAFAGGYGYAVVHRSTKNDNRNQVRRVILACDRHGSYRQHVNRAEPRRRVKPTRRCGCPMTVNIVRIGDGAAERWQVQHRGTAFEHNHPPSKGPSDHPVLRRESCTEGVRQIIATDAQAGIPVSQTLARLAVEAPGVILTARDVYNLRHSIAKIGADASRPPSGVNNSSDQAIPTLSSRYSPDTLGIEFARVLERWSIRPDPSHAQSGIHRNVTPVKNL</sequence>
<comment type="caution">
    <text evidence="3">The sequence shown here is derived from an EMBL/GenBank/DDBJ whole genome shotgun (WGS) entry which is preliminary data.</text>
</comment>
<evidence type="ECO:0000259" key="2">
    <source>
        <dbReference type="Pfam" id="PF03101"/>
    </source>
</evidence>
<accession>A0A9W6U8V4</accession>
<feature type="region of interest" description="Disordered" evidence="1">
    <location>
        <begin position="713"/>
        <end position="732"/>
    </location>
</feature>
<dbReference type="Pfam" id="PF03101">
    <property type="entry name" value="FAR1"/>
    <property type="match status" value="1"/>
</dbReference>
<evidence type="ECO:0000313" key="3">
    <source>
        <dbReference type="EMBL" id="GMF28673.1"/>
    </source>
</evidence>
<reference evidence="3" key="1">
    <citation type="submission" date="2023-04" db="EMBL/GenBank/DDBJ databases">
        <title>Phytophthora lilii NBRC 32176.</title>
        <authorList>
            <person name="Ichikawa N."/>
            <person name="Sato H."/>
            <person name="Tonouchi N."/>
        </authorList>
    </citation>
    <scope>NUCLEOTIDE SEQUENCE</scope>
    <source>
        <strain evidence="3">NBRC 32176</strain>
    </source>
</reference>
<keyword evidence="4" id="KW-1185">Reference proteome</keyword>
<feature type="region of interest" description="Disordered" evidence="1">
    <location>
        <begin position="29"/>
        <end position="54"/>
    </location>
</feature>
<feature type="compositionally biased region" description="Polar residues" evidence="1">
    <location>
        <begin position="314"/>
        <end position="326"/>
    </location>
</feature>
<gene>
    <name evidence="3" type="ORF">Plil01_001210800</name>
</gene>
<dbReference type="PANTHER" id="PTHR47718">
    <property type="entry name" value="OS01G0519700 PROTEIN"/>
    <property type="match status" value="1"/>
</dbReference>
<evidence type="ECO:0000256" key="1">
    <source>
        <dbReference type="SAM" id="MobiDB-lite"/>
    </source>
</evidence>
<dbReference type="AlphaFoldDB" id="A0A9W6U8V4"/>
<feature type="domain" description="FAR1" evidence="2">
    <location>
        <begin position="372"/>
        <end position="463"/>
    </location>
</feature>
<feature type="region of interest" description="Disordered" evidence="1">
    <location>
        <begin position="231"/>
        <end position="266"/>
    </location>
</feature>
<feature type="region of interest" description="Disordered" evidence="1">
    <location>
        <begin position="790"/>
        <end position="809"/>
    </location>
</feature>
<protein>
    <submittedName>
        <fullName evidence="3">Unnamed protein product</fullName>
    </submittedName>
</protein>